<name>A0A2X4WG48_LEDLE</name>
<keyword evidence="3" id="KW-1185">Reference proteome</keyword>
<dbReference type="AlphaFoldDB" id="A0A2X4WG48"/>
<feature type="compositionally biased region" description="Basic residues" evidence="1">
    <location>
        <begin position="16"/>
        <end position="25"/>
    </location>
</feature>
<dbReference type="KEGG" id="blen:NCTC4824_03394"/>
<organism evidence="2 3">
    <name type="scientific">Lederbergia lenta</name>
    <name type="common">Bacillus lentus</name>
    <dbReference type="NCBI Taxonomy" id="1467"/>
    <lineage>
        <taxon>Bacteria</taxon>
        <taxon>Bacillati</taxon>
        <taxon>Bacillota</taxon>
        <taxon>Bacilli</taxon>
        <taxon>Bacillales</taxon>
        <taxon>Bacillaceae</taxon>
        <taxon>Lederbergia</taxon>
    </lineage>
</organism>
<accession>A0A2X4WG48</accession>
<feature type="compositionally biased region" description="Basic and acidic residues" evidence="1">
    <location>
        <begin position="1"/>
        <end position="15"/>
    </location>
</feature>
<reference evidence="2 3" key="1">
    <citation type="submission" date="2018-06" db="EMBL/GenBank/DDBJ databases">
        <authorList>
            <consortium name="Pathogen Informatics"/>
            <person name="Doyle S."/>
        </authorList>
    </citation>
    <scope>NUCLEOTIDE SEQUENCE [LARGE SCALE GENOMIC DNA]</scope>
    <source>
        <strain evidence="2 3">NCTC4824</strain>
    </source>
</reference>
<protein>
    <submittedName>
        <fullName evidence="2">Putative secreted protein</fullName>
    </submittedName>
</protein>
<sequence>MEDNSKGEYEIDHKNHGSSHHNHGTHHVDRTNMKNEVNVLVHYEGNLLTINLKDQNGNAPELEVSHEKLFHLIIVSSDLQQYDHLHPVDKGNGVFKQEISLKEDLYKVFVDVSPKNLGYQIKPIDLHIGHGHYHG</sequence>
<dbReference type="STRING" id="1348624.GCA_001591545_02385"/>
<dbReference type="EMBL" id="LS483476">
    <property type="protein sequence ID" value="SQI61799.1"/>
    <property type="molecule type" value="Genomic_DNA"/>
</dbReference>
<feature type="region of interest" description="Disordered" evidence="1">
    <location>
        <begin position="1"/>
        <end position="28"/>
    </location>
</feature>
<evidence type="ECO:0000313" key="3">
    <source>
        <dbReference type="Proteomes" id="UP000249134"/>
    </source>
</evidence>
<gene>
    <name evidence="2" type="ORF">NCTC4824_03394</name>
</gene>
<proteinExistence type="predicted"/>
<evidence type="ECO:0000256" key="1">
    <source>
        <dbReference type="SAM" id="MobiDB-lite"/>
    </source>
</evidence>
<dbReference type="Proteomes" id="UP000249134">
    <property type="component" value="Chromosome 1"/>
</dbReference>
<evidence type="ECO:0000313" key="2">
    <source>
        <dbReference type="EMBL" id="SQI61799.1"/>
    </source>
</evidence>